<dbReference type="Proteomes" id="UP001591681">
    <property type="component" value="Unassembled WGS sequence"/>
</dbReference>
<keyword evidence="9" id="KW-0539">Nucleus</keyword>
<sequence>MSNCGTYQTQIASIMDVLAKAAVAEISKVVEDAIVVLRVETCQRQNEIEALKRNLEVVSNELRATRRALVRECINGRSADTQTRDQSVINRGRAQKAVRAGEARCHAEEHAGQGHTEEKADMLRLTVKVENEGGHGTQGARDCTVSGGTQNAELAAADDENGHRWPTNGSDDTTACTPSDPPPPRQTNSSILPVSISTETPPPPPRPRLRRWWLHKQLALPHLNTHFGTRPTHTHMDTHAHTLTHAAPASEKSLGALRGGLSSLVLRGGQGGLWGHHRSRGGQRAQRSMQQAWVRGKRRFPCGFCEKTFDRLSHLDRHRRIHTGERPYGCSICGRRFTQKSSLKGHLRTHRGLAVDVSDNTLGMETQLSEEDWGSQYTNPAEGSSQYANPAEGSSQYTNPAQGSSQYANPAEGSSQYANQAGSDTQISSSARPVRSEEGGHAQSTGSSHMVVMHREEPDTHTQPLAGVEVNTHSHTHLTAGAEVNTHSHTHLTAGAEMPTQSSQHTHVMDQLREEGEKQRVTQREAEMHPTDTDNTDTHHLSQIEDHSVNDFLGDDVNLHCLTQTQPLRHPLDPTSPLTHTHLSHTQDATSPPAHTQEPVGFGELQLELKAEQLEGEEEQNLHQGACDYTTEVDGHQGQMESGVPEEEFGTVEQSDCQLWENNMVESHCANSKGTEQVVSHSSMQLGLSAVHPSWPHPRPTHIKQEEDVYPLSDPLLDSLANHQAPEAELTTVQQEVTSPPHAHSFGVRGTGAMEVNTVCGSIPAHQSEPSLSSLPSELTSFSSARDKRRFPCAHCGKCFDRLSHLDRHRRIHTGERPYGCSICGRRFTQKSSLKGHQRTHTGERPYRCPRCSLAFATSSARNRHQCAPPRSRMAYAW</sequence>
<keyword evidence="2" id="KW-0479">Metal-binding</keyword>
<feature type="compositionally biased region" description="Polar residues" evidence="11">
    <location>
        <begin position="375"/>
        <end position="431"/>
    </location>
</feature>
<evidence type="ECO:0000256" key="10">
    <source>
        <dbReference type="PROSITE-ProRule" id="PRU00042"/>
    </source>
</evidence>
<evidence type="ECO:0000256" key="2">
    <source>
        <dbReference type="ARBA" id="ARBA00022723"/>
    </source>
</evidence>
<protein>
    <recommendedName>
        <fullName evidence="12">C2H2-type domain-containing protein</fullName>
    </recommendedName>
</protein>
<evidence type="ECO:0000256" key="3">
    <source>
        <dbReference type="ARBA" id="ARBA00022737"/>
    </source>
</evidence>
<organism evidence="13 14">
    <name type="scientific">Coilia grayii</name>
    <name type="common">Gray's grenadier anchovy</name>
    <dbReference type="NCBI Taxonomy" id="363190"/>
    <lineage>
        <taxon>Eukaryota</taxon>
        <taxon>Metazoa</taxon>
        <taxon>Chordata</taxon>
        <taxon>Craniata</taxon>
        <taxon>Vertebrata</taxon>
        <taxon>Euteleostomi</taxon>
        <taxon>Actinopterygii</taxon>
        <taxon>Neopterygii</taxon>
        <taxon>Teleostei</taxon>
        <taxon>Clupei</taxon>
        <taxon>Clupeiformes</taxon>
        <taxon>Clupeoidei</taxon>
        <taxon>Engraulidae</taxon>
        <taxon>Coilinae</taxon>
        <taxon>Coilia</taxon>
    </lineage>
</organism>
<feature type="domain" description="C2H2-type" evidence="12">
    <location>
        <begin position="791"/>
        <end position="818"/>
    </location>
</feature>
<proteinExistence type="predicted"/>
<feature type="compositionally biased region" description="Low complexity" evidence="11">
    <location>
        <begin position="575"/>
        <end position="586"/>
    </location>
</feature>
<feature type="domain" description="C2H2-type" evidence="12">
    <location>
        <begin position="328"/>
        <end position="352"/>
    </location>
</feature>
<keyword evidence="4 10" id="KW-0863">Zinc-finger</keyword>
<name>A0ABD1KCF1_9TELE</name>
<dbReference type="GO" id="GO:0008270">
    <property type="term" value="F:zinc ion binding"/>
    <property type="evidence" value="ECO:0007669"/>
    <property type="project" value="UniProtKB-KW"/>
</dbReference>
<keyword evidence="3" id="KW-0677">Repeat</keyword>
<evidence type="ECO:0000256" key="9">
    <source>
        <dbReference type="ARBA" id="ARBA00023242"/>
    </source>
</evidence>
<feature type="domain" description="C2H2-type" evidence="12">
    <location>
        <begin position="300"/>
        <end position="327"/>
    </location>
</feature>
<feature type="region of interest" description="Disordered" evidence="11">
    <location>
        <begin position="568"/>
        <end position="599"/>
    </location>
</feature>
<comment type="caution">
    <text evidence="13">The sequence shown here is derived from an EMBL/GenBank/DDBJ whole genome shotgun (WGS) entry which is preliminary data.</text>
</comment>
<dbReference type="InterPro" id="IPR013087">
    <property type="entry name" value="Znf_C2H2_type"/>
</dbReference>
<dbReference type="Pfam" id="PF00096">
    <property type="entry name" value="zf-C2H2"/>
    <property type="match status" value="4"/>
</dbReference>
<feature type="domain" description="C2H2-type" evidence="12">
    <location>
        <begin position="819"/>
        <end position="846"/>
    </location>
</feature>
<keyword evidence="8" id="KW-0804">Transcription</keyword>
<dbReference type="GO" id="GO:0003677">
    <property type="term" value="F:DNA binding"/>
    <property type="evidence" value="ECO:0007669"/>
    <property type="project" value="UniProtKB-KW"/>
</dbReference>
<evidence type="ECO:0000256" key="1">
    <source>
        <dbReference type="ARBA" id="ARBA00004123"/>
    </source>
</evidence>
<dbReference type="InterPro" id="IPR050717">
    <property type="entry name" value="C2H2-ZF_Transcription_Reg"/>
</dbReference>
<evidence type="ECO:0000256" key="8">
    <source>
        <dbReference type="ARBA" id="ARBA00023163"/>
    </source>
</evidence>
<dbReference type="FunFam" id="3.30.160.60:FF:002716">
    <property type="entry name" value="Zinc finger protein 212"/>
    <property type="match status" value="1"/>
</dbReference>
<evidence type="ECO:0000256" key="6">
    <source>
        <dbReference type="ARBA" id="ARBA00023015"/>
    </source>
</evidence>
<evidence type="ECO:0000256" key="4">
    <source>
        <dbReference type="ARBA" id="ARBA00022771"/>
    </source>
</evidence>
<dbReference type="AlphaFoldDB" id="A0ABD1KCF1"/>
<keyword evidence="6" id="KW-0805">Transcription regulation</keyword>
<accession>A0ABD1KCF1</accession>
<dbReference type="SUPFAM" id="SSF57667">
    <property type="entry name" value="beta-beta-alpha zinc fingers"/>
    <property type="match status" value="3"/>
</dbReference>
<evidence type="ECO:0000256" key="5">
    <source>
        <dbReference type="ARBA" id="ARBA00022833"/>
    </source>
</evidence>
<comment type="subcellular location">
    <subcellularLocation>
        <location evidence="1">Nucleus</location>
    </subcellularLocation>
</comment>
<dbReference type="GO" id="GO:0005634">
    <property type="term" value="C:nucleus"/>
    <property type="evidence" value="ECO:0007669"/>
    <property type="project" value="UniProtKB-SubCell"/>
</dbReference>
<feature type="compositionally biased region" description="Polar residues" evidence="11">
    <location>
        <begin position="186"/>
        <end position="199"/>
    </location>
</feature>
<evidence type="ECO:0000313" key="14">
    <source>
        <dbReference type="Proteomes" id="UP001591681"/>
    </source>
</evidence>
<gene>
    <name evidence="13" type="ORF">ACEWY4_006072</name>
</gene>
<feature type="region of interest" description="Disordered" evidence="11">
    <location>
        <begin position="514"/>
        <end position="538"/>
    </location>
</feature>
<feature type="region of interest" description="Disordered" evidence="11">
    <location>
        <begin position="368"/>
        <end position="448"/>
    </location>
</feature>
<keyword evidence="5" id="KW-0862">Zinc</keyword>
<dbReference type="PROSITE" id="PS00028">
    <property type="entry name" value="ZINC_FINGER_C2H2_1"/>
    <property type="match status" value="4"/>
</dbReference>
<feature type="compositionally biased region" description="Polar residues" evidence="11">
    <location>
        <begin position="167"/>
        <end position="177"/>
    </location>
</feature>
<feature type="region of interest" description="Disordered" evidence="11">
    <location>
        <begin position="156"/>
        <end position="208"/>
    </location>
</feature>
<keyword evidence="14" id="KW-1185">Reference proteome</keyword>
<dbReference type="FunFam" id="3.30.160.60:FF:001498">
    <property type="entry name" value="Zinc finger protein 404"/>
    <property type="match status" value="1"/>
</dbReference>
<dbReference type="FunFam" id="3.30.160.60:FF:000744">
    <property type="entry name" value="zinc finger E-box-binding homeobox 1"/>
    <property type="match status" value="1"/>
</dbReference>
<dbReference type="EMBL" id="JBHFQA010000006">
    <property type="protein sequence ID" value="KAL2096865.1"/>
    <property type="molecule type" value="Genomic_DNA"/>
</dbReference>
<dbReference type="SMART" id="SM00355">
    <property type="entry name" value="ZnF_C2H2"/>
    <property type="match status" value="5"/>
</dbReference>
<reference evidence="13 14" key="1">
    <citation type="submission" date="2024-09" db="EMBL/GenBank/DDBJ databases">
        <title>A chromosome-level genome assembly of Gray's grenadier anchovy, Coilia grayii.</title>
        <authorList>
            <person name="Fu Z."/>
        </authorList>
    </citation>
    <scope>NUCLEOTIDE SEQUENCE [LARGE SCALE GENOMIC DNA]</scope>
    <source>
        <strain evidence="13">G4</strain>
        <tissue evidence="13">Muscle</tissue>
    </source>
</reference>
<evidence type="ECO:0000256" key="7">
    <source>
        <dbReference type="ARBA" id="ARBA00023125"/>
    </source>
</evidence>
<dbReference type="PROSITE" id="PS50157">
    <property type="entry name" value="ZINC_FINGER_C2H2_2"/>
    <property type="match status" value="4"/>
</dbReference>
<dbReference type="FunFam" id="3.30.160.60:FF:000130">
    <property type="entry name" value="Spalt-like transcription factor 4"/>
    <property type="match status" value="1"/>
</dbReference>
<dbReference type="InterPro" id="IPR036236">
    <property type="entry name" value="Znf_C2H2_sf"/>
</dbReference>
<dbReference type="PANTHER" id="PTHR14196">
    <property type="entry name" value="ODD-SKIPPED - RELATED"/>
    <property type="match status" value="1"/>
</dbReference>
<dbReference type="PANTHER" id="PTHR14196:SF12">
    <property type="entry name" value="ZINC FINGER PROTEIN 208-LIKE"/>
    <property type="match status" value="1"/>
</dbReference>
<dbReference type="GO" id="GO:0010468">
    <property type="term" value="P:regulation of gene expression"/>
    <property type="evidence" value="ECO:0007669"/>
    <property type="project" value="UniProtKB-ARBA"/>
</dbReference>
<evidence type="ECO:0000259" key="12">
    <source>
        <dbReference type="PROSITE" id="PS50157"/>
    </source>
</evidence>
<evidence type="ECO:0000256" key="11">
    <source>
        <dbReference type="SAM" id="MobiDB-lite"/>
    </source>
</evidence>
<keyword evidence="7" id="KW-0238">DNA-binding</keyword>
<dbReference type="Gene3D" id="3.30.160.60">
    <property type="entry name" value="Classic Zinc Finger"/>
    <property type="match status" value="5"/>
</dbReference>
<evidence type="ECO:0000313" key="13">
    <source>
        <dbReference type="EMBL" id="KAL2096865.1"/>
    </source>
</evidence>